<evidence type="ECO:0000313" key="1">
    <source>
        <dbReference type="EMBL" id="GAA4246347.1"/>
    </source>
</evidence>
<dbReference type="EMBL" id="BAABAT010000003">
    <property type="protein sequence ID" value="GAA4246347.1"/>
    <property type="molecule type" value="Genomic_DNA"/>
</dbReference>
<reference evidence="2" key="1">
    <citation type="journal article" date="2019" name="Int. J. Syst. Evol. Microbiol.">
        <title>The Global Catalogue of Microorganisms (GCM) 10K type strain sequencing project: providing services to taxonomists for standard genome sequencing and annotation.</title>
        <authorList>
            <consortium name="The Broad Institute Genomics Platform"/>
            <consortium name="The Broad Institute Genome Sequencing Center for Infectious Disease"/>
            <person name="Wu L."/>
            <person name="Ma J."/>
        </authorList>
    </citation>
    <scope>NUCLEOTIDE SEQUENCE [LARGE SCALE GENOMIC DNA]</scope>
    <source>
        <strain evidence="2">JCM 17441</strain>
    </source>
</reference>
<proteinExistence type="predicted"/>
<evidence type="ECO:0000313" key="2">
    <source>
        <dbReference type="Proteomes" id="UP001500620"/>
    </source>
</evidence>
<gene>
    <name evidence="1" type="ORF">GCM10022255_017210</name>
</gene>
<dbReference type="Proteomes" id="UP001500620">
    <property type="component" value="Unassembled WGS sequence"/>
</dbReference>
<keyword evidence="2" id="KW-1185">Reference proteome</keyword>
<name>A0ABP8D2W6_9ACTN</name>
<accession>A0ABP8D2W6</accession>
<comment type="caution">
    <text evidence="1">The sequence shown here is derived from an EMBL/GenBank/DDBJ whole genome shotgun (WGS) entry which is preliminary data.</text>
</comment>
<protein>
    <submittedName>
        <fullName evidence="1">Uncharacterized protein</fullName>
    </submittedName>
</protein>
<organism evidence="1 2">
    <name type="scientific">Dactylosporangium darangshiense</name>
    <dbReference type="NCBI Taxonomy" id="579108"/>
    <lineage>
        <taxon>Bacteria</taxon>
        <taxon>Bacillati</taxon>
        <taxon>Actinomycetota</taxon>
        <taxon>Actinomycetes</taxon>
        <taxon>Micromonosporales</taxon>
        <taxon>Micromonosporaceae</taxon>
        <taxon>Dactylosporangium</taxon>
    </lineage>
</organism>
<sequence length="119" mass="12814">MRLLVAGLCAAALLQAMRPAVYSARTGVQVVRDAGKPSSGRQLREQLEYISDELARQVPARTRVVVAEADAEWRARVTELATLRGIVVVTGGGDLEVALEFDRAAPHGVRVVKRKPASP</sequence>